<dbReference type="PROSITE" id="PS51257">
    <property type="entry name" value="PROKAR_LIPOPROTEIN"/>
    <property type="match status" value="1"/>
</dbReference>
<dbReference type="PIRSF" id="PIRSF000137">
    <property type="entry name" value="Alcohol_oxidase"/>
    <property type="match status" value="1"/>
</dbReference>
<proteinExistence type="inferred from homology"/>
<dbReference type="PROSITE" id="PS00624">
    <property type="entry name" value="GMC_OXRED_2"/>
    <property type="match status" value="1"/>
</dbReference>
<dbReference type="InterPro" id="IPR007867">
    <property type="entry name" value="GMC_OxRtase_C"/>
</dbReference>
<comment type="cofactor">
    <cofactor evidence="1">
        <name>FAD</name>
        <dbReference type="ChEBI" id="CHEBI:57692"/>
    </cofactor>
</comment>
<organism evidence="6 7">
    <name type="scientific">Streptomyces lannensis</name>
    <dbReference type="NCBI Taxonomy" id="766498"/>
    <lineage>
        <taxon>Bacteria</taxon>
        <taxon>Bacillati</taxon>
        <taxon>Actinomycetota</taxon>
        <taxon>Actinomycetes</taxon>
        <taxon>Kitasatosporales</taxon>
        <taxon>Streptomycetaceae</taxon>
        <taxon>Streptomyces</taxon>
    </lineage>
</organism>
<dbReference type="Proteomes" id="UP001501563">
    <property type="component" value="Unassembled WGS sequence"/>
</dbReference>
<dbReference type="Pfam" id="PF00732">
    <property type="entry name" value="GMC_oxred_N"/>
    <property type="match status" value="1"/>
</dbReference>
<feature type="domain" description="Glucose-methanol-choline oxidoreductase N-terminal" evidence="5">
    <location>
        <begin position="255"/>
        <end position="269"/>
    </location>
</feature>
<dbReference type="PANTHER" id="PTHR11552:SF147">
    <property type="entry name" value="CHOLINE DEHYDROGENASE, MITOCHONDRIAL"/>
    <property type="match status" value="1"/>
</dbReference>
<evidence type="ECO:0000256" key="3">
    <source>
        <dbReference type="ARBA" id="ARBA00022630"/>
    </source>
</evidence>
<dbReference type="SUPFAM" id="SSF54373">
    <property type="entry name" value="FAD-linked reductases, C-terminal domain"/>
    <property type="match status" value="1"/>
</dbReference>
<evidence type="ECO:0000259" key="5">
    <source>
        <dbReference type="PROSITE" id="PS00624"/>
    </source>
</evidence>
<accession>A0ABP7KNT7</accession>
<name>A0ABP7KNT7_9ACTN</name>
<dbReference type="Gene3D" id="3.50.50.60">
    <property type="entry name" value="FAD/NAD(P)-binding domain"/>
    <property type="match status" value="1"/>
</dbReference>
<dbReference type="SUPFAM" id="SSF51905">
    <property type="entry name" value="FAD/NAD(P)-binding domain"/>
    <property type="match status" value="1"/>
</dbReference>
<evidence type="ECO:0000256" key="2">
    <source>
        <dbReference type="ARBA" id="ARBA00010790"/>
    </source>
</evidence>
<comment type="caution">
    <text evidence="6">The sequence shown here is derived from an EMBL/GenBank/DDBJ whole genome shotgun (WGS) entry which is preliminary data.</text>
</comment>
<keyword evidence="4" id="KW-0274">FAD</keyword>
<evidence type="ECO:0000256" key="1">
    <source>
        <dbReference type="ARBA" id="ARBA00001974"/>
    </source>
</evidence>
<dbReference type="RefSeq" id="WP_345552204.1">
    <property type="nucleotide sequence ID" value="NZ_BAAAZA010000019.1"/>
</dbReference>
<dbReference type="InterPro" id="IPR000172">
    <property type="entry name" value="GMC_OxRdtase_N"/>
</dbReference>
<dbReference type="InterPro" id="IPR012132">
    <property type="entry name" value="GMC_OxRdtase"/>
</dbReference>
<dbReference type="Pfam" id="PF05199">
    <property type="entry name" value="GMC_oxred_C"/>
    <property type="match status" value="1"/>
</dbReference>
<protein>
    <submittedName>
        <fullName evidence="6">GMC family oxidoreductase N-terminal domain-containing protein</fullName>
    </submittedName>
</protein>
<dbReference type="EMBL" id="BAAAZA010000019">
    <property type="protein sequence ID" value="GAA3883346.1"/>
    <property type="molecule type" value="Genomic_DNA"/>
</dbReference>
<evidence type="ECO:0000256" key="4">
    <source>
        <dbReference type="ARBA" id="ARBA00022827"/>
    </source>
</evidence>
<gene>
    <name evidence="6" type="ORF">GCM10022207_57980</name>
</gene>
<evidence type="ECO:0000313" key="7">
    <source>
        <dbReference type="Proteomes" id="UP001501563"/>
    </source>
</evidence>
<sequence length="531" mass="57558">MRSTESFDYIIVGGGSAGCVLADRLSHDGSARVLLLEAGGSDSDEAIRIPAALGMLFKSEVDWNYRTVAQPEAGRTFYWPRGKTLGGSSSTNVMIYIRGNRYDYDGWRDRFHAVGWGYDDVLPYFVKSEAHRRLGPPYHGKDGPLHVEDRAYTHGLSHAWLASAQQWGLEYNDDFAGRSPLGAGPFQVTCHDGRRWSAADAYLRPALSRPNLATRTRAFVTRILLAGSRATGVSYVVNGEEVTAYADAEVLLCAGAVSSPQLLLLSGIGPPDELREVGIEPRVPLAGVGRNLQDQLLVPLVWETREAGDVVLDLLTPANLARWRTSGDGPFASNHGEVGAFLSVAGSGPGPDIQLTGGPTALILSGEEVPRRSVFTMNATVLNPSARGSIRLASADPRKHPLIDPRYFDDPADLRLMVKGLRAAVGIARCPPFADHLTRPYLPHSADLDHLDQADWEHHVHRWSATCYHPVGTCPMGEDEESVVNPALQVHGVDCLRVVDASVMPTVTSGNTNAPTMMIAERAADHIRPEA</sequence>
<reference evidence="7" key="1">
    <citation type="journal article" date="2019" name="Int. J. Syst. Evol. Microbiol.">
        <title>The Global Catalogue of Microorganisms (GCM) 10K type strain sequencing project: providing services to taxonomists for standard genome sequencing and annotation.</title>
        <authorList>
            <consortium name="The Broad Institute Genomics Platform"/>
            <consortium name="The Broad Institute Genome Sequencing Center for Infectious Disease"/>
            <person name="Wu L."/>
            <person name="Ma J."/>
        </authorList>
    </citation>
    <scope>NUCLEOTIDE SEQUENCE [LARGE SCALE GENOMIC DNA]</scope>
    <source>
        <strain evidence="7">JCM 16578</strain>
    </source>
</reference>
<keyword evidence="3" id="KW-0285">Flavoprotein</keyword>
<keyword evidence="7" id="KW-1185">Reference proteome</keyword>
<dbReference type="PANTHER" id="PTHR11552">
    <property type="entry name" value="GLUCOSE-METHANOL-CHOLINE GMC OXIDOREDUCTASE"/>
    <property type="match status" value="1"/>
</dbReference>
<evidence type="ECO:0000313" key="6">
    <source>
        <dbReference type="EMBL" id="GAA3883346.1"/>
    </source>
</evidence>
<dbReference type="InterPro" id="IPR036188">
    <property type="entry name" value="FAD/NAD-bd_sf"/>
</dbReference>
<comment type="similarity">
    <text evidence="2">Belongs to the GMC oxidoreductase family.</text>
</comment>
<dbReference type="Gene3D" id="3.30.560.10">
    <property type="entry name" value="Glucose Oxidase, domain 3"/>
    <property type="match status" value="1"/>
</dbReference>